<name>A0ACC2KJK7_PERAE</name>
<organism evidence="1 2">
    <name type="scientific">Persea americana</name>
    <name type="common">Avocado</name>
    <dbReference type="NCBI Taxonomy" id="3435"/>
    <lineage>
        <taxon>Eukaryota</taxon>
        <taxon>Viridiplantae</taxon>
        <taxon>Streptophyta</taxon>
        <taxon>Embryophyta</taxon>
        <taxon>Tracheophyta</taxon>
        <taxon>Spermatophyta</taxon>
        <taxon>Magnoliopsida</taxon>
        <taxon>Magnoliidae</taxon>
        <taxon>Laurales</taxon>
        <taxon>Lauraceae</taxon>
        <taxon>Persea</taxon>
    </lineage>
</organism>
<keyword evidence="2" id="KW-1185">Reference proteome</keyword>
<evidence type="ECO:0000313" key="2">
    <source>
        <dbReference type="Proteomes" id="UP001234297"/>
    </source>
</evidence>
<sequence length="107" mass="11777">MEEGLPERGEGDVGAGEEEEGEDVKEVNKAIEDDEGAELEEDPLKREDEEAEDEVGELERDGEVGEGDEEVAQFLELEDVVEGLKGLSFFVCADAAKEGEGRRQHIR</sequence>
<comment type="caution">
    <text evidence="1">The sequence shown here is derived from an EMBL/GenBank/DDBJ whole genome shotgun (WGS) entry which is preliminary data.</text>
</comment>
<dbReference type="Proteomes" id="UP001234297">
    <property type="component" value="Chromosome 9"/>
</dbReference>
<proteinExistence type="predicted"/>
<dbReference type="EMBL" id="CM056817">
    <property type="protein sequence ID" value="KAJ8621349.1"/>
    <property type="molecule type" value="Genomic_DNA"/>
</dbReference>
<protein>
    <submittedName>
        <fullName evidence="1">Uncharacterized protein</fullName>
    </submittedName>
</protein>
<reference evidence="1 2" key="1">
    <citation type="journal article" date="2022" name="Hortic Res">
        <title>A haplotype resolved chromosomal level avocado genome allows analysis of novel avocado genes.</title>
        <authorList>
            <person name="Nath O."/>
            <person name="Fletcher S.J."/>
            <person name="Hayward A."/>
            <person name="Shaw L.M."/>
            <person name="Masouleh A.K."/>
            <person name="Furtado A."/>
            <person name="Henry R.J."/>
            <person name="Mitter N."/>
        </authorList>
    </citation>
    <scope>NUCLEOTIDE SEQUENCE [LARGE SCALE GENOMIC DNA]</scope>
    <source>
        <strain evidence="2">cv. Hass</strain>
    </source>
</reference>
<accession>A0ACC2KJK7</accession>
<evidence type="ECO:0000313" key="1">
    <source>
        <dbReference type="EMBL" id="KAJ8621349.1"/>
    </source>
</evidence>
<gene>
    <name evidence="1" type="ORF">MRB53_029878</name>
</gene>